<evidence type="ECO:0000259" key="2">
    <source>
        <dbReference type="Pfam" id="PF09850"/>
    </source>
</evidence>
<dbReference type="RefSeq" id="WP_016536822.1">
    <property type="nucleotide sequence ID" value="NZ_KE161030.1"/>
</dbReference>
<dbReference type="Proteomes" id="UP000014585">
    <property type="component" value="Unassembled WGS sequence"/>
</dbReference>
<dbReference type="OrthoDB" id="6998040at2"/>
<dbReference type="NCBIfam" id="NF038239">
    <property type="entry name" value="T6SS_TssL_short"/>
    <property type="match status" value="1"/>
</dbReference>
<dbReference type="NCBIfam" id="TIGR03349">
    <property type="entry name" value="IV_VI_DotU"/>
    <property type="match status" value="1"/>
</dbReference>
<dbReference type="InterPro" id="IPR017732">
    <property type="entry name" value="T4/T6SS_DotU"/>
</dbReference>
<keyword evidence="1" id="KW-0812">Transmembrane</keyword>
<accession>S3IUD3</accession>
<reference evidence="3 4" key="1">
    <citation type="submission" date="2013-04" db="EMBL/GenBank/DDBJ databases">
        <authorList>
            <person name="Weinstock G."/>
            <person name="Sodergren E."/>
            <person name="Lobos E.A."/>
            <person name="Fulton L."/>
            <person name="Fulton R."/>
            <person name="Courtney L."/>
            <person name="Fronick C."/>
            <person name="O'Laughlin M."/>
            <person name="Godfrey J."/>
            <person name="Wilson R.M."/>
            <person name="Miner T."/>
            <person name="Farmer C."/>
            <person name="Delehaunty K."/>
            <person name="Cordes M."/>
            <person name="Minx P."/>
            <person name="Tomlinson C."/>
            <person name="Chen J."/>
            <person name="Wollam A."/>
            <person name="Pepin K.H."/>
            <person name="Palsikar V.B."/>
            <person name="Zhang X."/>
            <person name="Suruliraj S."/>
            <person name="Perna N.T."/>
            <person name="Plunkett G."/>
            <person name="Warren W."/>
            <person name="Mitreva M."/>
            <person name="Mardis E.R."/>
            <person name="Wilson R.K."/>
        </authorList>
    </citation>
    <scope>NUCLEOTIDE SEQUENCE [LARGE SCALE GENOMIC DNA]</scope>
    <source>
        <strain evidence="3 4">DSM 4568</strain>
    </source>
</reference>
<evidence type="ECO:0000313" key="4">
    <source>
        <dbReference type="Proteomes" id="UP000014585"/>
    </source>
</evidence>
<sequence length="229" mass="25535">MKENKRATTADGDIDMLLQDTWLQVISLRKGAVFQDGEGRVLWDRCVANVEHIQQSLKEQGVDEVSRKDILLAQCALLDEAVKTRGTQDDACVQWYDIPLQGHFLGTIESGDTLSTRMREVLREPQPNDRVLTCFHRVMMLGLVGDFSSLNDPERSKLVKALEAKVTPFSLPQSHPVMVESPLSLGRSGWLTSWPAVIFLSVLVLVGVWWGLDSWLDRTLAALLPGIVG</sequence>
<gene>
    <name evidence="3" type="ORF">HMPREF0201_02521</name>
</gene>
<dbReference type="AlphaFoldDB" id="S3IUD3"/>
<dbReference type="PANTHER" id="PTHR38033">
    <property type="entry name" value="MEMBRANE PROTEIN-RELATED"/>
    <property type="match status" value="1"/>
</dbReference>
<dbReference type="EMBL" id="ATDT01000023">
    <property type="protein sequence ID" value="EPF16166.1"/>
    <property type="molecule type" value="Genomic_DNA"/>
</dbReference>
<dbReference type="PATRIC" id="fig|566551.4.peg.2318"/>
<dbReference type="PANTHER" id="PTHR38033:SF1">
    <property type="entry name" value="DOTU FAMILY TYPE IV_VI SECRETION SYSTEM PROTEIN"/>
    <property type="match status" value="1"/>
</dbReference>
<proteinExistence type="predicted"/>
<keyword evidence="1" id="KW-0472">Membrane</keyword>
<organism evidence="3 4">
    <name type="scientific">Cedecea davisae DSM 4568</name>
    <dbReference type="NCBI Taxonomy" id="566551"/>
    <lineage>
        <taxon>Bacteria</taxon>
        <taxon>Pseudomonadati</taxon>
        <taxon>Pseudomonadota</taxon>
        <taxon>Gammaproteobacteria</taxon>
        <taxon>Enterobacterales</taxon>
        <taxon>Enterobacteriaceae</taxon>
        <taxon>Cedecea</taxon>
    </lineage>
</organism>
<dbReference type="HOGENOM" id="CLU_071818_2_0_6"/>
<feature type="domain" description="Type IV / VI secretion system DotU" evidence="2">
    <location>
        <begin position="17"/>
        <end position="214"/>
    </location>
</feature>
<comment type="caution">
    <text evidence="3">The sequence shown here is derived from an EMBL/GenBank/DDBJ whole genome shotgun (WGS) entry which is preliminary data.</text>
</comment>
<feature type="transmembrane region" description="Helical" evidence="1">
    <location>
        <begin position="191"/>
        <end position="212"/>
    </location>
</feature>
<dbReference type="STRING" id="566551.HMPREF0201_02521"/>
<dbReference type="InterPro" id="IPR038522">
    <property type="entry name" value="T4/T6SS_DotU_sf"/>
</dbReference>
<dbReference type="Gene3D" id="1.25.40.590">
    <property type="entry name" value="Type IV / VI secretion system, DotU"/>
    <property type="match status" value="1"/>
</dbReference>
<name>S3IUD3_9ENTR</name>
<evidence type="ECO:0000313" key="3">
    <source>
        <dbReference type="EMBL" id="EPF16166.1"/>
    </source>
</evidence>
<keyword evidence="1" id="KW-1133">Transmembrane helix</keyword>
<dbReference type="Pfam" id="PF09850">
    <property type="entry name" value="DotU"/>
    <property type="match status" value="1"/>
</dbReference>
<protein>
    <submittedName>
        <fullName evidence="3">Type IV / VI secretion system protein, DotU family</fullName>
    </submittedName>
</protein>
<evidence type="ECO:0000256" key="1">
    <source>
        <dbReference type="SAM" id="Phobius"/>
    </source>
</evidence>